<dbReference type="GeneID" id="64406385"/>
<name>A0A3S4UTS0_9ACTN</name>
<sequence>MFTEKLRGRFGAAPLFTHYDGTAGSRVELSGTTFSNWVDKTVNMLDGLGVGPGEPVHLDLVNTDPGHWVTAVWVAAIWQRGCPVAERDDGDAVLAVVGPASQIRGPVTVMCSLHPLGLGLGDLPAGCTDYADVLAEPDVHWEEPAPPDDLAWLPDITRAGLERFPGSDQRLLFADPPPGWESVRMLLVSPVLGGGSTVVVTGIPPERVSRIAAEEKALLTRVGEAL</sequence>
<evidence type="ECO:0000313" key="1">
    <source>
        <dbReference type="EMBL" id="VEH69631.1"/>
    </source>
</evidence>
<dbReference type="AlphaFoldDB" id="A0A3S4UTS0"/>
<evidence type="ECO:0000313" key="2">
    <source>
        <dbReference type="Proteomes" id="UP000273044"/>
    </source>
</evidence>
<gene>
    <name evidence="1" type="ORF">NCTC12967_00904</name>
</gene>
<proteinExistence type="predicted"/>
<dbReference type="Proteomes" id="UP000273044">
    <property type="component" value="Chromosome"/>
</dbReference>
<evidence type="ECO:0008006" key="3">
    <source>
        <dbReference type="Google" id="ProtNLM"/>
    </source>
</evidence>
<accession>A0A3S4UTS0</accession>
<reference evidence="1 2" key="1">
    <citation type="submission" date="2018-12" db="EMBL/GenBank/DDBJ databases">
        <authorList>
            <consortium name="Pathogen Informatics"/>
        </authorList>
    </citation>
    <scope>NUCLEOTIDE SEQUENCE [LARGE SCALE GENOMIC DNA]</scope>
    <source>
        <strain evidence="1 2">NCTC12967</strain>
    </source>
</reference>
<dbReference type="EMBL" id="LR134406">
    <property type="protein sequence ID" value="VEH69631.1"/>
    <property type="molecule type" value="Genomic_DNA"/>
</dbReference>
<dbReference type="RefSeq" id="WP_061787761.1">
    <property type="nucleotide sequence ID" value="NZ_LR134406.1"/>
</dbReference>
<keyword evidence="2" id="KW-1185">Reference proteome</keyword>
<organism evidence="1 2">
    <name type="scientific">Arachnia propionica</name>
    <dbReference type="NCBI Taxonomy" id="1750"/>
    <lineage>
        <taxon>Bacteria</taxon>
        <taxon>Bacillati</taxon>
        <taxon>Actinomycetota</taxon>
        <taxon>Actinomycetes</taxon>
        <taxon>Propionibacteriales</taxon>
        <taxon>Propionibacteriaceae</taxon>
        <taxon>Arachnia</taxon>
    </lineage>
</organism>
<dbReference type="NCBIfam" id="TIGR03089">
    <property type="entry name" value="TIGR03089 family protein"/>
    <property type="match status" value="1"/>
</dbReference>
<dbReference type="InterPro" id="IPR017523">
    <property type="entry name" value="Rv3268"/>
</dbReference>
<protein>
    <recommendedName>
        <fullName evidence="3">TIGR03089 family protein</fullName>
    </recommendedName>
</protein>
<dbReference type="SUPFAM" id="SSF56801">
    <property type="entry name" value="Acetyl-CoA synthetase-like"/>
    <property type="match status" value="1"/>
</dbReference>